<reference evidence="3 4" key="1">
    <citation type="submission" date="2018-06" db="EMBL/GenBank/DDBJ databases">
        <title>Whole genome sequencing of Candida tropicalis (genome annotated by CSBL at Korea University).</title>
        <authorList>
            <person name="Ahn J."/>
        </authorList>
    </citation>
    <scope>NUCLEOTIDE SEQUENCE [LARGE SCALE GENOMIC DNA]</scope>
    <source>
        <strain evidence="3 4">ATCC 20962</strain>
    </source>
</reference>
<dbReference type="OrthoDB" id="4084239at2759"/>
<dbReference type="InterPro" id="IPR001810">
    <property type="entry name" value="F-box_dom"/>
</dbReference>
<feature type="domain" description="F-box" evidence="2">
    <location>
        <begin position="53"/>
        <end position="98"/>
    </location>
</feature>
<name>A0A367Y8R8_9ASCO</name>
<dbReference type="PROSITE" id="PS50181">
    <property type="entry name" value="FBOX"/>
    <property type="match status" value="1"/>
</dbReference>
<dbReference type="EMBL" id="QLNQ01000025">
    <property type="protein sequence ID" value="RCK62218.1"/>
    <property type="molecule type" value="Genomic_DNA"/>
</dbReference>
<gene>
    <name evidence="3" type="ORF">Cantr_09238</name>
</gene>
<organism evidence="3 4">
    <name type="scientific">Candida viswanathii</name>
    <dbReference type="NCBI Taxonomy" id="5486"/>
    <lineage>
        <taxon>Eukaryota</taxon>
        <taxon>Fungi</taxon>
        <taxon>Dikarya</taxon>
        <taxon>Ascomycota</taxon>
        <taxon>Saccharomycotina</taxon>
        <taxon>Pichiomycetes</taxon>
        <taxon>Debaryomycetaceae</taxon>
        <taxon>Candida/Lodderomyces clade</taxon>
        <taxon>Candida</taxon>
    </lineage>
</organism>
<comment type="caution">
    <text evidence="3">The sequence shown here is derived from an EMBL/GenBank/DDBJ whole genome shotgun (WGS) entry which is preliminary data.</text>
</comment>
<dbReference type="AlphaFoldDB" id="A0A367Y8R8"/>
<evidence type="ECO:0000313" key="4">
    <source>
        <dbReference type="Proteomes" id="UP000253472"/>
    </source>
</evidence>
<evidence type="ECO:0000256" key="1">
    <source>
        <dbReference type="SAM" id="MobiDB-lite"/>
    </source>
</evidence>
<sequence length="693" mass="79719">MLTIAESRPAAATTTTTSTSTSTATGATPISVENDLKCSTSAVIGKPTIHPPTSILSAFPPFIIQKVLEYVDQFDLVRLLLTCSQFYGLAMEKLYRRITVVLDAEFPVKYHGDSHKYISANGMVYMDSSLIMKLRNLHKFVNTVRNNETIFQLVKYFVFDKSYEAQGSDTLKVTQSQILNMFRHSNNLSFLHISFVDFGEGVGQLTDFFLLRNVRQKMFKLLITEPSQLVTPIIPPNLTNLFLMLEDQDIQCMDLSTSPYDTFNSLFTLTCSTSRQMGLSILEKIKLSSPDMKLKLKGLTVFHRHNQCEGLDDNDDLHLFMSGHSSDESSDDESVLNTGKKLDFGIIEQKVDLTYLTHLYLKVDCNEHRDNMCNCYETFFKQFEDFAQKNDGLPDLVNFEVESYPNMEWLRPHQQMENILTPLGSFIKTLVNLLRLTIDFTTPGFKMFDSSLGLSNYLLNKLNEHLMEAFFLSFFINNDKLPLLTKLKTLQLPDFFTSFVYYKPDFMESLLHTCKCWGCHLLLETLKNEFFDTRIDDTVDTTYYMSIGYILGKLQADREVCIPIKEQTFHYSKYPINKGQPHTLHTNFHSDSANCCCDLKNDPLGVGEMNIDNLITTYIVHQLDPIIDYLTIMFVNLDNLMIHGIYYERDWFLNQLVPIYDSHSYPKAFLDQVQDEMERGIHPEGPFGNFRGR</sequence>
<dbReference type="Proteomes" id="UP000253472">
    <property type="component" value="Unassembled WGS sequence"/>
</dbReference>
<proteinExistence type="predicted"/>
<dbReference type="Pfam" id="PF12937">
    <property type="entry name" value="F-box-like"/>
    <property type="match status" value="1"/>
</dbReference>
<evidence type="ECO:0000259" key="2">
    <source>
        <dbReference type="PROSITE" id="PS50181"/>
    </source>
</evidence>
<feature type="compositionally biased region" description="Low complexity" evidence="1">
    <location>
        <begin position="10"/>
        <end position="27"/>
    </location>
</feature>
<accession>A0A367Y8R8</accession>
<dbReference type="SUPFAM" id="SSF81383">
    <property type="entry name" value="F-box domain"/>
    <property type="match status" value="1"/>
</dbReference>
<evidence type="ECO:0000313" key="3">
    <source>
        <dbReference type="EMBL" id="RCK62218.1"/>
    </source>
</evidence>
<protein>
    <recommendedName>
        <fullName evidence="2">F-box domain-containing protein</fullName>
    </recommendedName>
</protein>
<dbReference type="InterPro" id="IPR036047">
    <property type="entry name" value="F-box-like_dom_sf"/>
</dbReference>
<feature type="region of interest" description="Disordered" evidence="1">
    <location>
        <begin position="1"/>
        <end position="27"/>
    </location>
</feature>
<keyword evidence="4" id="KW-1185">Reference proteome</keyword>